<dbReference type="PANTHER" id="PTHR47338">
    <property type="entry name" value="ZN(II)2CYS6 TRANSCRIPTION FACTOR (EUROFUNG)-RELATED"/>
    <property type="match status" value="1"/>
</dbReference>
<organism evidence="7 8">
    <name type="scientific">Ogataea haglerorum</name>
    <dbReference type="NCBI Taxonomy" id="1937702"/>
    <lineage>
        <taxon>Eukaryota</taxon>
        <taxon>Fungi</taxon>
        <taxon>Dikarya</taxon>
        <taxon>Ascomycota</taxon>
        <taxon>Saccharomycotina</taxon>
        <taxon>Pichiomycetes</taxon>
        <taxon>Pichiales</taxon>
        <taxon>Pichiaceae</taxon>
        <taxon>Ogataea</taxon>
    </lineage>
</organism>
<evidence type="ECO:0000256" key="1">
    <source>
        <dbReference type="ARBA" id="ARBA00004123"/>
    </source>
</evidence>
<dbReference type="InterPro" id="IPR036864">
    <property type="entry name" value="Zn2-C6_fun-type_DNA-bd_sf"/>
</dbReference>
<comment type="caution">
    <text evidence="7">The sequence shown here is derived from an EMBL/GenBank/DDBJ whole genome shotgun (WGS) entry which is preliminary data.</text>
</comment>
<evidence type="ECO:0000313" key="7">
    <source>
        <dbReference type="EMBL" id="KAG7725069.1"/>
    </source>
</evidence>
<feature type="domain" description="Zn(2)-C6 fungal-type" evidence="6">
    <location>
        <begin position="2"/>
        <end position="32"/>
    </location>
</feature>
<dbReference type="Pfam" id="PF04082">
    <property type="entry name" value="Fungal_trans"/>
    <property type="match status" value="1"/>
</dbReference>
<dbReference type="GO" id="GO:0008270">
    <property type="term" value="F:zinc ion binding"/>
    <property type="evidence" value="ECO:0007669"/>
    <property type="project" value="InterPro"/>
</dbReference>
<evidence type="ECO:0000313" key="8">
    <source>
        <dbReference type="Proteomes" id="UP000738402"/>
    </source>
</evidence>
<proteinExistence type="predicted"/>
<dbReference type="SMART" id="SM00066">
    <property type="entry name" value="GAL4"/>
    <property type="match status" value="2"/>
</dbReference>
<keyword evidence="5" id="KW-0539">Nucleus</keyword>
<dbReference type="SUPFAM" id="SSF57701">
    <property type="entry name" value="Zn2/Cys6 DNA-binding domain"/>
    <property type="match status" value="2"/>
</dbReference>
<feature type="domain" description="Zn(2)-C6 fungal-type" evidence="6">
    <location>
        <begin position="41"/>
        <end position="71"/>
    </location>
</feature>
<keyword evidence="2" id="KW-0479">Metal-binding</keyword>
<dbReference type="Gene3D" id="4.10.240.10">
    <property type="entry name" value="Zn(2)-C6 fungal-type DNA-binding domain"/>
    <property type="match status" value="2"/>
</dbReference>
<dbReference type="PROSITE" id="PS50048">
    <property type="entry name" value="ZN2_CY6_FUNGAL_2"/>
    <property type="match status" value="2"/>
</dbReference>
<accession>A0AAN6D2M2</accession>
<dbReference type="Proteomes" id="UP000738402">
    <property type="component" value="Unassembled WGS sequence"/>
</dbReference>
<dbReference type="CDD" id="cd00067">
    <property type="entry name" value="GAL4"/>
    <property type="match status" value="2"/>
</dbReference>
<evidence type="ECO:0000256" key="4">
    <source>
        <dbReference type="ARBA" id="ARBA00023163"/>
    </source>
</evidence>
<gene>
    <name evidence="7" type="ORF">KL933_004502</name>
</gene>
<dbReference type="GO" id="GO:0000981">
    <property type="term" value="F:DNA-binding transcription factor activity, RNA polymerase II-specific"/>
    <property type="evidence" value="ECO:0007669"/>
    <property type="project" value="InterPro"/>
</dbReference>
<protein>
    <recommendedName>
        <fullName evidence="6">Zn(2)-C6 fungal-type domain-containing protein</fullName>
    </recommendedName>
</protein>
<dbReference type="PANTHER" id="PTHR47338:SF7">
    <property type="entry name" value="ZN(II)2CYS6 TRANSCRIPTION FACTOR (EUROFUNG)"/>
    <property type="match status" value="1"/>
</dbReference>
<dbReference type="EMBL" id="JAHLUH010000014">
    <property type="protein sequence ID" value="KAG7725069.1"/>
    <property type="molecule type" value="Genomic_DNA"/>
</dbReference>
<evidence type="ECO:0000256" key="3">
    <source>
        <dbReference type="ARBA" id="ARBA00023015"/>
    </source>
</evidence>
<dbReference type="GO" id="GO:0003677">
    <property type="term" value="F:DNA binding"/>
    <property type="evidence" value="ECO:0007669"/>
    <property type="project" value="InterPro"/>
</dbReference>
<evidence type="ECO:0000256" key="5">
    <source>
        <dbReference type="ARBA" id="ARBA00023242"/>
    </source>
</evidence>
<dbReference type="InterPro" id="IPR001138">
    <property type="entry name" value="Zn2Cys6_DnaBD"/>
</dbReference>
<dbReference type="InterPro" id="IPR050815">
    <property type="entry name" value="TF_fung"/>
</dbReference>
<dbReference type="GO" id="GO:0005634">
    <property type="term" value="C:nucleus"/>
    <property type="evidence" value="ECO:0007669"/>
    <property type="project" value="UniProtKB-SubCell"/>
</dbReference>
<sequence>MSCLACRSRKIQCDATKPQCLRCLKSDVPCYYKPQPTDSLACVQCKRGRRRCSRTKPTCDRCRQLGKKCEYPSAVTVQSIEVLDALYDAPTSEIEMLCESTMHRDPPFFAGNFLDRRFICKLREGQVSMPLAKAVAGLSLDLVVPEYRLVSFSNYWYERLLSDSLLSVPSLDHLQALLITLICARSSIKHFLLIPVLSRMAYGLILNHELNWVKDPFEKERRRRMVWNIFVLDKIYAAGVPEFVSCNIGLLSSRPPSAGLTSEPSPFRTQLPRYVAPFNLFSLVVHLAQLQYNTLNAVKLVESGTGSLEDVAHDLHLTLDLLPDNLRYSAANVAALPANHRSLFINMHLLLLLNQRELNRLEGPARSLDLALAISAIARDNSHILANSRTTTTLAFALFEASKIMLHAGLDVKSNIDVMTGAKWADPSVVNIFLRELCEDRLFGGLLSLSELHPAHNLSWCI</sequence>
<evidence type="ECO:0000256" key="2">
    <source>
        <dbReference type="ARBA" id="ARBA00022723"/>
    </source>
</evidence>
<name>A0AAN6D2M2_9ASCO</name>
<dbReference type="AlphaFoldDB" id="A0AAN6D2M2"/>
<dbReference type="GO" id="GO:0006351">
    <property type="term" value="P:DNA-templated transcription"/>
    <property type="evidence" value="ECO:0007669"/>
    <property type="project" value="InterPro"/>
</dbReference>
<dbReference type="InterPro" id="IPR007219">
    <property type="entry name" value="XnlR_reg_dom"/>
</dbReference>
<dbReference type="CDD" id="cd12148">
    <property type="entry name" value="fungal_TF_MHR"/>
    <property type="match status" value="1"/>
</dbReference>
<dbReference type="Pfam" id="PF00172">
    <property type="entry name" value="Zn_clus"/>
    <property type="match status" value="2"/>
</dbReference>
<keyword evidence="4" id="KW-0804">Transcription</keyword>
<reference evidence="7" key="1">
    <citation type="journal article" date="2021" name="G3 (Bethesda)">
        <title>Genomic diversity, chromosomal rearrangements, and interspecies hybridization in the ogataea polymorpha species complex.</title>
        <authorList>
            <person name="Hanson S.J."/>
            <person name="Cinneide E.O."/>
            <person name="Salzberg L.I."/>
            <person name="Wolfe K.H."/>
            <person name="McGowan J."/>
            <person name="Fitzpatrick D.A."/>
            <person name="Matlin K."/>
        </authorList>
    </citation>
    <scope>NUCLEOTIDE SEQUENCE</scope>
    <source>
        <strain evidence="7">83-405-1</strain>
    </source>
</reference>
<evidence type="ECO:0000259" key="6">
    <source>
        <dbReference type="PROSITE" id="PS50048"/>
    </source>
</evidence>
<keyword evidence="3" id="KW-0805">Transcription regulation</keyword>
<comment type="subcellular location">
    <subcellularLocation>
        <location evidence="1">Nucleus</location>
    </subcellularLocation>
</comment>
<dbReference type="PROSITE" id="PS00463">
    <property type="entry name" value="ZN2_CY6_FUNGAL_1"/>
    <property type="match status" value="2"/>
</dbReference>